<feature type="transmembrane region" description="Helical" evidence="4">
    <location>
        <begin position="12"/>
        <end position="36"/>
    </location>
</feature>
<evidence type="ECO:0000256" key="4">
    <source>
        <dbReference type="SAM" id="Phobius"/>
    </source>
</evidence>
<dbReference type="SMART" id="SM00028">
    <property type="entry name" value="TPR"/>
    <property type="match status" value="5"/>
</dbReference>
<gene>
    <name evidence="5" type="ORF">GCM10011403_05810</name>
</gene>
<dbReference type="AlphaFoldDB" id="A0A917LQS0"/>
<keyword evidence="4" id="KW-0472">Membrane</keyword>
<dbReference type="Proteomes" id="UP000627715">
    <property type="component" value="Unassembled WGS sequence"/>
</dbReference>
<evidence type="ECO:0000256" key="1">
    <source>
        <dbReference type="PROSITE-ProRule" id="PRU00339"/>
    </source>
</evidence>
<dbReference type="InterPro" id="IPR011990">
    <property type="entry name" value="TPR-like_helical_dom_sf"/>
</dbReference>
<keyword evidence="4" id="KW-0812">Transmembrane</keyword>
<feature type="region of interest" description="Disordered" evidence="3">
    <location>
        <begin position="54"/>
        <end position="77"/>
    </location>
</feature>
<comment type="caution">
    <text evidence="5">The sequence shown here is derived from an EMBL/GenBank/DDBJ whole genome shotgun (WGS) entry which is preliminary data.</text>
</comment>
<reference evidence="5" key="2">
    <citation type="submission" date="2020-09" db="EMBL/GenBank/DDBJ databases">
        <authorList>
            <person name="Sun Q."/>
            <person name="Zhou Y."/>
        </authorList>
    </citation>
    <scope>NUCLEOTIDE SEQUENCE</scope>
    <source>
        <strain evidence="5">CGMCC 1.15425</strain>
    </source>
</reference>
<evidence type="ECO:0000313" key="6">
    <source>
        <dbReference type="Proteomes" id="UP000627715"/>
    </source>
</evidence>
<dbReference type="Gene3D" id="1.25.40.10">
    <property type="entry name" value="Tetratricopeptide repeat domain"/>
    <property type="match status" value="2"/>
</dbReference>
<reference evidence="5" key="1">
    <citation type="journal article" date="2014" name="Int. J. Syst. Evol. Microbiol.">
        <title>Complete genome sequence of Corynebacterium casei LMG S-19264T (=DSM 44701T), isolated from a smear-ripened cheese.</title>
        <authorList>
            <consortium name="US DOE Joint Genome Institute (JGI-PGF)"/>
            <person name="Walter F."/>
            <person name="Albersmeier A."/>
            <person name="Kalinowski J."/>
            <person name="Ruckert C."/>
        </authorList>
    </citation>
    <scope>NUCLEOTIDE SEQUENCE</scope>
    <source>
        <strain evidence="5">CGMCC 1.15425</strain>
    </source>
</reference>
<dbReference type="InterPro" id="IPR019734">
    <property type="entry name" value="TPR_rpt"/>
</dbReference>
<feature type="coiled-coil region" evidence="2">
    <location>
        <begin position="290"/>
        <end position="322"/>
    </location>
</feature>
<evidence type="ECO:0000256" key="2">
    <source>
        <dbReference type="SAM" id="Coils"/>
    </source>
</evidence>
<sequence length="498" mass="53889">MAGKQGSQAVSRWVWVSLAALVLLALAVIFVLPGVVERYELPLVKRPEPAATEVVAGSSANSGRNSGGNVSPFEEAQQARQRRAAQDILASLLERQSELEAFAVEEWAPDAFEYALAQAEEGDVFYRQGAFEQAETLYQQADDGLAALQSARDNEYQSAMARGETAMTDGDAEAATAAFELASRIQPSSQAAADALDRARVLEDVLALLVEGQALAESGQLESARDRYQKALGLDAAHPQAQSLASDIEQQIIDRNFSTAMSAGFTSLQAGDTDAAISAFENALAIKPGSDQAEAAIQQARDQVEMSEIARLREQAEDHEENERWQEAVEAYQQALNLDANLVFAQEGKDYSQRRLQLDQLMQANLDDPLRLSDQAVYQEAQNLLGVATGLVADLREDGVHPGDRLLSQVDELAVVLEKVVIPKNITLNSDGMTSVTLYRVAELGTFEQTTVSLTPGRYVAVGTRSGYRDVREEFVVGLDDAPAAVSIRCHDQIASAE</sequence>
<proteinExistence type="predicted"/>
<name>A0A917LQS0_9GAMM</name>
<dbReference type="EMBL" id="BMIY01000002">
    <property type="protein sequence ID" value="GGG51466.1"/>
    <property type="molecule type" value="Genomic_DNA"/>
</dbReference>
<dbReference type="PROSITE" id="PS50005">
    <property type="entry name" value="TPR"/>
    <property type="match status" value="2"/>
</dbReference>
<feature type="compositionally biased region" description="Low complexity" evidence="3">
    <location>
        <begin position="55"/>
        <end position="77"/>
    </location>
</feature>
<accession>A0A917LQS0</accession>
<feature type="repeat" description="TPR" evidence="1">
    <location>
        <begin position="205"/>
        <end position="238"/>
    </location>
</feature>
<keyword evidence="1" id="KW-0802">TPR repeat</keyword>
<keyword evidence="6" id="KW-1185">Reference proteome</keyword>
<evidence type="ECO:0000313" key="5">
    <source>
        <dbReference type="EMBL" id="GGG51466.1"/>
    </source>
</evidence>
<feature type="repeat" description="TPR" evidence="1">
    <location>
        <begin position="257"/>
        <end position="290"/>
    </location>
</feature>
<keyword evidence="4" id="KW-1133">Transmembrane helix</keyword>
<organism evidence="5 6">
    <name type="scientific">Pseudohongiella nitratireducens</name>
    <dbReference type="NCBI Taxonomy" id="1768907"/>
    <lineage>
        <taxon>Bacteria</taxon>
        <taxon>Pseudomonadati</taxon>
        <taxon>Pseudomonadota</taxon>
        <taxon>Gammaproteobacteria</taxon>
        <taxon>Pseudomonadales</taxon>
        <taxon>Pseudohongiellaceae</taxon>
        <taxon>Pseudohongiella</taxon>
    </lineage>
</organism>
<protein>
    <recommendedName>
        <fullName evidence="7">Tetratricopeptide repeat protein</fullName>
    </recommendedName>
</protein>
<dbReference type="SUPFAM" id="SSF48452">
    <property type="entry name" value="TPR-like"/>
    <property type="match status" value="1"/>
</dbReference>
<dbReference type="OrthoDB" id="6286134at2"/>
<evidence type="ECO:0000256" key="3">
    <source>
        <dbReference type="SAM" id="MobiDB-lite"/>
    </source>
</evidence>
<keyword evidence="2" id="KW-0175">Coiled coil</keyword>
<evidence type="ECO:0008006" key="7">
    <source>
        <dbReference type="Google" id="ProtNLM"/>
    </source>
</evidence>
<dbReference type="RefSeq" id="WP_068811462.1">
    <property type="nucleotide sequence ID" value="NZ_BMIY01000002.1"/>
</dbReference>